<comment type="caution">
    <text evidence="2">The sequence shown here is derived from an EMBL/GenBank/DDBJ whole genome shotgun (WGS) entry which is preliminary data.</text>
</comment>
<dbReference type="AlphaFoldDB" id="A0A2M7G2L4"/>
<dbReference type="SUPFAM" id="SSF69635">
    <property type="entry name" value="Type III secretory system chaperone-like"/>
    <property type="match status" value="1"/>
</dbReference>
<proteinExistence type="predicted"/>
<evidence type="ECO:0000313" key="2">
    <source>
        <dbReference type="EMBL" id="PIW15623.1"/>
    </source>
</evidence>
<gene>
    <name evidence="2" type="ORF">COW36_16430</name>
</gene>
<sequence>MSILLDALRHRIESYFKRLGADYSENEGEYLLTRGSAAVVLYLSEFDDHVFLDFHGAIAHNIQLSPESEVALYKTLLNWNVADVFGKFALVDNQVILKYRMPADEISFDTFCFVVDSVLEYADSLDEMVATLSNGQRHIDAKAVAEV</sequence>
<dbReference type="InterPro" id="IPR054343">
    <property type="entry name" value="TY-Chap_M"/>
</dbReference>
<dbReference type="Gene3D" id="3.30.1460.10">
    <property type="match status" value="1"/>
</dbReference>
<dbReference type="Pfam" id="PF22551">
    <property type="entry name" value="TY-Chap1"/>
    <property type="match status" value="1"/>
</dbReference>
<reference evidence="2 3" key="1">
    <citation type="submission" date="2017-09" db="EMBL/GenBank/DDBJ databases">
        <title>Depth-based differentiation of microbial function through sediment-hosted aquifers and enrichment of novel symbionts in the deep terrestrial subsurface.</title>
        <authorList>
            <person name="Probst A.J."/>
            <person name="Ladd B."/>
            <person name="Jarett J.K."/>
            <person name="Geller-Mcgrath D.E."/>
            <person name="Sieber C.M."/>
            <person name="Emerson J.B."/>
            <person name="Anantharaman K."/>
            <person name="Thomas B.C."/>
            <person name="Malmstrom R."/>
            <person name="Stieglmeier M."/>
            <person name="Klingl A."/>
            <person name="Woyke T."/>
            <person name="Ryan C.M."/>
            <person name="Banfield J.F."/>
        </authorList>
    </citation>
    <scope>NUCLEOTIDE SEQUENCE [LARGE SCALE GENOMIC DNA]</scope>
    <source>
        <strain evidence="2">CG17_big_fil_post_rev_8_21_14_2_50_48_46</strain>
    </source>
</reference>
<evidence type="ECO:0000259" key="1">
    <source>
        <dbReference type="Pfam" id="PF22551"/>
    </source>
</evidence>
<name>A0A2M7G2L4_9BACT</name>
<evidence type="ECO:0000313" key="3">
    <source>
        <dbReference type="Proteomes" id="UP000231019"/>
    </source>
</evidence>
<dbReference type="Proteomes" id="UP000231019">
    <property type="component" value="Unassembled WGS sequence"/>
</dbReference>
<dbReference type="EMBL" id="PFFQ01000049">
    <property type="protein sequence ID" value="PIW15623.1"/>
    <property type="molecule type" value="Genomic_DNA"/>
</dbReference>
<protein>
    <recommendedName>
        <fullName evidence="1">TY-Chap central domain-containing protein</fullName>
    </recommendedName>
</protein>
<feature type="domain" description="TY-Chap central" evidence="1">
    <location>
        <begin position="23"/>
        <end position="139"/>
    </location>
</feature>
<accession>A0A2M7G2L4</accession>
<organism evidence="2 3">
    <name type="scientific">bacterium (Candidatus Blackallbacteria) CG17_big_fil_post_rev_8_21_14_2_50_48_46</name>
    <dbReference type="NCBI Taxonomy" id="2014261"/>
    <lineage>
        <taxon>Bacteria</taxon>
        <taxon>Candidatus Blackallbacteria</taxon>
    </lineage>
</organism>